<keyword evidence="4" id="KW-1185">Reference proteome</keyword>
<keyword evidence="2" id="KW-0687">Ribonucleoprotein</keyword>
<evidence type="ECO:0000313" key="4">
    <source>
        <dbReference type="Proteomes" id="UP000008311"/>
    </source>
</evidence>
<dbReference type="GO" id="GO:0003735">
    <property type="term" value="F:structural constituent of ribosome"/>
    <property type="evidence" value="ECO:0007669"/>
    <property type="project" value="InterPro"/>
</dbReference>
<protein>
    <submittedName>
        <fullName evidence="3">60S ribosomal protein L37, putative</fullName>
    </submittedName>
</protein>
<dbReference type="InParanoid" id="B9RII7"/>
<dbReference type="PANTHER" id="PTHR10768:SF0">
    <property type="entry name" value="RIBOSOMAL PROTEIN L37"/>
    <property type="match status" value="1"/>
</dbReference>
<name>B9RII7_RICCO</name>
<dbReference type="eggNOG" id="KOG3475">
    <property type="taxonomic scope" value="Eukaryota"/>
</dbReference>
<keyword evidence="1 3" id="KW-0689">Ribosomal protein</keyword>
<dbReference type="GO" id="GO:0022625">
    <property type="term" value="C:cytosolic large ribosomal subunit"/>
    <property type="evidence" value="ECO:0000318"/>
    <property type="project" value="GO_Central"/>
</dbReference>
<dbReference type="GO" id="GO:0003723">
    <property type="term" value="F:RNA binding"/>
    <property type="evidence" value="ECO:0000318"/>
    <property type="project" value="GO_Central"/>
</dbReference>
<dbReference type="STRING" id="3988.B9RII7"/>
<evidence type="ECO:0000256" key="1">
    <source>
        <dbReference type="ARBA" id="ARBA00022980"/>
    </source>
</evidence>
<proteinExistence type="predicted"/>
<dbReference type="GO" id="GO:0006412">
    <property type="term" value="P:translation"/>
    <property type="evidence" value="ECO:0007669"/>
    <property type="project" value="InterPro"/>
</dbReference>
<sequence length="162" mass="18814">MTQMWKEGNPQGYINSSVWKVTKQEKFKSTRRGKSLEYYHKFKRNYKGNLLKIQTETLSKLILSQQKLGFLCNGLGNRKFWKEKEQDTHTHFVSGVPAVASTFRSVARKRSYNWSVKAIRRKTTRTGRIRYLRHLPRRIKSGFREGTEAALKKKGATAATSA</sequence>
<organism evidence="3 4">
    <name type="scientific">Ricinus communis</name>
    <name type="common">Castor bean</name>
    <dbReference type="NCBI Taxonomy" id="3988"/>
    <lineage>
        <taxon>Eukaryota</taxon>
        <taxon>Viridiplantae</taxon>
        <taxon>Streptophyta</taxon>
        <taxon>Embryophyta</taxon>
        <taxon>Tracheophyta</taxon>
        <taxon>Spermatophyta</taxon>
        <taxon>Magnoliopsida</taxon>
        <taxon>eudicotyledons</taxon>
        <taxon>Gunneridae</taxon>
        <taxon>Pentapetalae</taxon>
        <taxon>rosids</taxon>
        <taxon>fabids</taxon>
        <taxon>Malpighiales</taxon>
        <taxon>Euphorbiaceae</taxon>
        <taxon>Acalyphoideae</taxon>
        <taxon>Acalypheae</taxon>
        <taxon>Ricinus</taxon>
    </lineage>
</organism>
<evidence type="ECO:0000256" key="2">
    <source>
        <dbReference type="ARBA" id="ARBA00023274"/>
    </source>
</evidence>
<dbReference type="AlphaFoldDB" id="B9RII7"/>
<dbReference type="Proteomes" id="UP000008311">
    <property type="component" value="Unassembled WGS sequence"/>
</dbReference>
<dbReference type="InterPro" id="IPR011331">
    <property type="entry name" value="Ribosomal_eL37/eL43"/>
</dbReference>
<dbReference type="PANTHER" id="PTHR10768">
    <property type="entry name" value="60S RIBOSOMAL PROTEIN L37"/>
    <property type="match status" value="1"/>
</dbReference>
<gene>
    <name evidence="3" type="ORF">RCOM_1579630</name>
</gene>
<reference evidence="4" key="1">
    <citation type="journal article" date="2010" name="Nat. Biotechnol.">
        <title>Draft genome sequence of the oilseed species Ricinus communis.</title>
        <authorList>
            <person name="Chan A.P."/>
            <person name="Crabtree J."/>
            <person name="Zhao Q."/>
            <person name="Lorenzi H."/>
            <person name="Orvis J."/>
            <person name="Puiu D."/>
            <person name="Melake-Berhan A."/>
            <person name="Jones K.M."/>
            <person name="Redman J."/>
            <person name="Chen G."/>
            <person name="Cahoon E.B."/>
            <person name="Gedil M."/>
            <person name="Stanke M."/>
            <person name="Haas B.J."/>
            <person name="Wortman J.R."/>
            <person name="Fraser-Liggett C.M."/>
            <person name="Ravel J."/>
            <person name="Rabinowicz P.D."/>
        </authorList>
    </citation>
    <scope>NUCLEOTIDE SEQUENCE [LARGE SCALE GENOMIC DNA]</scope>
    <source>
        <strain evidence="4">cv. Hale</strain>
    </source>
</reference>
<dbReference type="EMBL" id="EQ973781">
    <property type="protein sequence ID" value="EEF48959.1"/>
    <property type="molecule type" value="Genomic_DNA"/>
</dbReference>
<dbReference type="Gene3D" id="2.20.25.30">
    <property type="match status" value="1"/>
</dbReference>
<evidence type="ECO:0000313" key="3">
    <source>
        <dbReference type="EMBL" id="EEF48959.1"/>
    </source>
</evidence>
<accession>B9RII7</accession>